<organism evidence="1">
    <name type="scientific">Anguilla anguilla</name>
    <name type="common">European freshwater eel</name>
    <name type="synonym">Muraena anguilla</name>
    <dbReference type="NCBI Taxonomy" id="7936"/>
    <lineage>
        <taxon>Eukaryota</taxon>
        <taxon>Metazoa</taxon>
        <taxon>Chordata</taxon>
        <taxon>Craniata</taxon>
        <taxon>Vertebrata</taxon>
        <taxon>Euteleostomi</taxon>
        <taxon>Actinopterygii</taxon>
        <taxon>Neopterygii</taxon>
        <taxon>Teleostei</taxon>
        <taxon>Anguilliformes</taxon>
        <taxon>Anguillidae</taxon>
        <taxon>Anguilla</taxon>
    </lineage>
</organism>
<name>A0A0E9TAI4_ANGAN</name>
<protein>
    <submittedName>
        <fullName evidence="1">Uncharacterized protein</fullName>
    </submittedName>
</protein>
<reference evidence="1" key="1">
    <citation type="submission" date="2014-11" db="EMBL/GenBank/DDBJ databases">
        <authorList>
            <person name="Amaro Gonzalez C."/>
        </authorList>
    </citation>
    <scope>NUCLEOTIDE SEQUENCE</scope>
</reference>
<accession>A0A0E9TAI4</accession>
<reference evidence="1" key="2">
    <citation type="journal article" date="2015" name="Fish Shellfish Immunol.">
        <title>Early steps in the European eel (Anguilla anguilla)-Vibrio vulnificus interaction in the gills: Role of the RtxA13 toxin.</title>
        <authorList>
            <person name="Callol A."/>
            <person name="Pajuelo D."/>
            <person name="Ebbesson L."/>
            <person name="Teles M."/>
            <person name="MacKenzie S."/>
            <person name="Amaro C."/>
        </authorList>
    </citation>
    <scope>NUCLEOTIDE SEQUENCE</scope>
</reference>
<dbReference type="EMBL" id="GBXM01058682">
    <property type="protein sequence ID" value="JAH49895.1"/>
    <property type="molecule type" value="Transcribed_RNA"/>
</dbReference>
<sequence>MQNMLRRCHTDDKRSLHSCYSSKALCSNAPDAEIITSVIIQRQ</sequence>
<evidence type="ECO:0000313" key="1">
    <source>
        <dbReference type="EMBL" id="JAH49895.1"/>
    </source>
</evidence>
<proteinExistence type="predicted"/>
<dbReference type="AlphaFoldDB" id="A0A0E9TAI4"/>